<accession>A0ABR2I795</accession>
<sequence length="161" mass="18394">MEGEVYINLDENKKLTISEMRKMIEDDPTVDLKEKIKGGKLQVEWPHTKPPPTGEVRAKLIHQRMHKKQFNQFSLMEARPSKLNELSGIFTLFITIPAVAYSLNILLKWCGFTDTTALIASVIGGLASFFVELALVLITQYKTEKMQELRNRPRGLHSHTN</sequence>
<dbReference type="EMBL" id="JAPFFF010000019">
    <property type="protein sequence ID" value="KAK8857949.1"/>
    <property type="molecule type" value="Genomic_DNA"/>
</dbReference>
<protein>
    <recommendedName>
        <fullName evidence="4">Endoplasmic reticulum-based factor for assembly of V-ATPase</fullName>
    </recommendedName>
</protein>
<feature type="transmembrane region" description="Helical" evidence="1">
    <location>
        <begin position="118"/>
        <end position="138"/>
    </location>
</feature>
<keyword evidence="1" id="KW-0812">Transmembrane</keyword>
<proteinExistence type="predicted"/>
<evidence type="ECO:0000313" key="2">
    <source>
        <dbReference type="EMBL" id="KAK8857949.1"/>
    </source>
</evidence>
<gene>
    <name evidence="2" type="ORF">M9Y10_013048</name>
</gene>
<keyword evidence="1" id="KW-1133">Transmembrane helix</keyword>
<dbReference type="Proteomes" id="UP001470230">
    <property type="component" value="Unassembled WGS sequence"/>
</dbReference>
<evidence type="ECO:0008006" key="4">
    <source>
        <dbReference type="Google" id="ProtNLM"/>
    </source>
</evidence>
<keyword evidence="1" id="KW-0472">Membrane</keyword>
<evidence type="ECO:0000313" key="3">
    <source>
        <dbReference type="Proteomes" id="UP001470230"/>
    </source>
</evidence>
<reference evidence="2 3" key="1">
    <citation type="submission" date="2024-04" db="EMBL/GenBank/DDBJ databases">
        <title>Tritrichomonas musculus Genome.</title>
        <authorList>
            <person name="Alves-Ferreira E."/>
            <person name="Grigg M."/>
            <person name="Lorenzi H."/>
            <person name="Galac M."/>
        </authorList>
    </citation>
    <scope>NUCLEOTIDE SEQUENCE [LARGE SCALE GENOMIC DNA]</scope>
    <source>
        <strain evidence="2 3">EAF2021</strain>
    </source>
</reference>
<keyword evidence="3" id="KW-1185">Reference proteome</keyword>
<feature type="transmembrane region" description="Helical" evidence="1">
    <location>
        <begin position="86"/>
        <end position="106"/>
    </location>
</feature>
<evidence type="ECO:0000256" key="1">
    <source>
        <dbReference type="SAM" id="Phobius"/>
    </source>
</evidence>
<organism evidence="2 3">
    <name type="scientific">Tritrichomonas musculus</name>
    <dbReference type="NCBI Taxonomy" id="1915356"/>
    <lineage>
        <taxon>Eukaryota</taxon>
        <taxon>Metamonada</taxon>
        <taxon>Parabasalia</taxon>
        <taxon>Tritrichomonadida</taxon>
        <taxon>Tritrichomonadidae</taxon>
        <taxon>Tritrichomonas</taxon>
    </lineage>
</organism>
<comment type="caution">
    <text evidence="2">The sequence shown here is derived from an EMBL/GenBank/DDBJ whole genome shotgun (WGS) entry which is preliminary data.</text>
</comment>
<name>A0ABR2I795_9EUKA</name>